<reference evidence="10" key="2">
    <citation type="journal article" date="2020" name="Microorganisms">
        <title>Osmotic Adaptation and Compatible Solute Biosynthesis of Phototrophic Bacteria as Revealed from Genome Analyses.</title>
        <authorList>
            <person name="Imhoff J.F."/>
            <person name="Rahn T."/>
            <person name="Kunzel S."/>
            <person name="Keller A."/>
            <person name="Neulinger S.C."/>
        </authorList>
    </citation>
    <scope>NUCLEOTIDE SEQUENCE</scope>
    <source>
        <strain evidence="10">DSM 4395</strain>
    </source>
</reference>
<evidence type="ECO:0000256" key="3">
    <source>
        <dbReference type="ARBA" id="ARBA00022475"/>
    </source>
</evidence>
<dbReference type="InterPro" id="IPR007182">
    <property type="entry name" value="MnhB"/>
</dbReference>
<evidence type="ECO:0000256" key="1">
    <source>
        <dbReference type="ARBA" id="ARBA00004651"/>
    </source>
</evidence>
<evidence type="ECO:0000256" key="5">
    <source>
        <dbReference type="ARBA" id="ARBA00022989"/>
    </source>
</evidence>
<dbReference type="PANTHER" id="PTHR33932:SF4">
    <property type="entry name" value="NA(+)_H(+) ANTIPORTER SUBUNIT B"/>
    <property type="match status" value="1"/>
</dbReference>
<evidence type="ECO:0000256" key="8">
    <source>
        <dbReference type="SAM" id="Phobius"/>
    </source>
</evidence>
<dbReference type="Proteomes" id="UP001296967">
    <property type="component" value="Unassembled WGS sequence"/>
</dbReference>
<sequence>MNRDLALLIGILVSLFAALLLWIFYATLVGDPVARLGPLALEQLPASGVSHPVTAVLLNYRAYDTLLELAVLLVALLGIWSLGPAPSGFRPAGPALTVLANWILPLAILTSGYLLWVGGHAPGGAFQAGALLGSAGVLLRLAGHERAGLPAEAAQRWLVVAGVAVFLMVGLLLAAFGEGFLTYPKAVAKWLILLIETAATLAIGATLAAAYVGGRPPGIRSPCPSSESPSSGNPSSGHARS</sequence>
<evidence type="ECO:0000256" key="6">
    <source>
        <dbReference type="ARBA" id="ARBA00023136"/>
    </source>
</evidence>
<feature type="domain" description="Na+/H+ antiporter MnhB subunit-related protein" evidence="9">
    <location>
        <begin position="96"/>
        <end position="204"/>
    </location>
</feature>
<comment type="caution">
    <text evidence="10">The sequence shown here is derived from an EMBL/GenBank/DDBJ whole genome shotgun (WGS) entry which is preliminary data.</text>
</comment>
<evidence type="ECO:0000313" key="11">
    <source>
        <dbReference type="Proteomes" id="UP001296967"/>
    </source>
</evidence>
<evidence type="ECO:0000256" key="2">
    <source>
        <dbReference type="ARBA" id="ARBA00009425"/>
    </source>
</evidence>
<keyword evidence="11" id="KW-1185">Reference proteome</keyword>
<feature type="transmembrane region" description="Helical" evidence="8">
    <location>
        <begin position="7"/>
        <end position="28"/>
    </location>
</feature>
<keyword evidence="3" id="KW-1003">Cell membrane</keyword>
<evidence type="ECO:0000313" key="10">
    <source>
        <dbReference type="EMBL" id="MBK5929162.1"/>
    </source>
</evidence>
<dbReference type="PANTHER" id="PTHR33932">
    <property type="entry name" value="NA(+)/H(+) ANTIPORTER SUBUNIT B"/>
    <property type="match status" value="1"/>
</dbReference>
<gene>
    <name evidence="10" type="ORF">CCR82_01075</name>
</gene>
<keyword evidence="4 8" id="KW-0812">Transmembrane</keyword>
<protein>
    <submittedName>
        <fullName evidence="10">Sodium:proton antiporter</fullName>
    </submittedName>
</protein>
<dbReference type="AlphaFoldDB" id="A0AAJ0XF10"/>
<feature type="transmembrane region" description="Helical" evidence="8">
    <location>
        <begin position="188"/>
        <end position="212"/>
    </location>
</feature>
<dbReference type="GO" id="GO:0005886">
    <property type="term" value="C:plasma membrane"/>
    <property type="evidence" value="ECO:0007669"/>
    <property type="project" value="UniProtKB-SubCell"/>
</dbReference>
<organism evidence="10 11">
    <name type="scientific">Halochromatium salexigens</name>
    <name type="common">Chromatium salexigens</name>
    <dbReference type="NCBI Taxonomy" id="49447"/>
    <lineage>
        <taxon>Bacteria</taxon>
        <taxon>Pseudomonadati</taxon>
        <taxon>Pseudomonadota</taxon>
        <taxon>Gammaproteobacteria</taxon>
        <taxon>Chromatiales</taxon>
        <taxon>Chromatiaceae</taxon>
        <taxon>Halochromatium</taxon>
    </lineage>
</organism>
<feature type="transmembrane region" description="Helical" evidence="8">
    <location>
        <begin position="66"/>
        <end position="83"/>
    </location>
</feature>
<evidence type="ECO:0000259" key="9">
    <source>
        <dbReference type="Pfam" id="PF04039"/>
    </source>
</evidence>
<keyword evidence="5 8" id="KW-1133">Transmembrane helix</keyword>
<feature type="region of interest" description="Disordered" evidence="7">
    <location>
        <begin position="220"/>
        <end position="241"/>
    </location>
</feature>
<dbReference type="Pfam" id="PF04039">
    <property type="entry name" value="MnhB"/>
    <property type="match status" value="1"/>
</dbReference>
<keyword evidence="6 8" id="KW-0472">Membrane</keyword>
<evidence type="ECO:0000256" key="4">
    <source>
        <dbReference type="ARBA" id="ARBA00022692"/>
    </source>
</evidence>
<feature type="transmembrane region" description="Helical" evidence="8">
    <location>
        <begin position="154"/>
        <end position="176"/>
    </location>
</feature>
<dbReference type="RefSeq" id="WP_201243344.1">
    <property type="nucleotide sequence ID" value="NZ_NHSF01000008.1"/>
</dbReference>
<feature type="transmembrane region" description="Helical" evidence="8">
    <location>
        <begin position="95"/>
        <end position="118"/>
    </location>
</feature>
<accession>A0AAJ0XF10</accession>
<reference evidence="10" key="1">
    <citation type="submission" date="2017-05" db="EMBL/GenBank/DDBJ databases">
        <authorList>
            <person name="Imhoff J.F."/>
            <person name="Rahn T."/>
            <person name="Kuenzel S."/>
            <person name="Neulinger S.C."/>
        </authorList>
    </citation>
    <scope>NUCLEOTIDE SEQUENCE</scope>
    <source>
        <strain evidence="10">DSM 4395</strain>
    </source>
</reference>
<evidence type="ECO:0000256" key="7">
    <source>
        <dbReference type="SAM" id="MobiDB-lite"/>
    </source>
</evidence>
<proteinExistence type="inferred from homology"/>
<comment type="subcellular location">
    <subcellularLocation>
        <location evidence="1">Cell membrane</location>
        <topology evidence="1">Multi-pass membrane protein</topology>
    </subcellularLocation>
</comment>
<dbReference type="EMBL" id="NHSF01000008">
    <property type="protein sequence ID" value="MBK5929162.1"/>
    <property type="molecule type" value="Genomic_DNA"/>
</dbReference>
<dbReference type="InterPro" id="IPR050622">
    <property type="entry name" value="CPA3_antiporter_subunitB"/>
</dbReference>
<feature type="compositionally biased region" description="Low complexity" evidence="7">
    <location>
        <begin position="221"/>
        <end position="241"/>
    </location>
</feature>
<comment type="similarity">
    <text evidence="2">Belongs to the CPA3 antiporters (TC 2.A.63) subunit B family.</text>
</comment>
<feature type="transmembrane region" description="Helical" evidence="8">
    <location>
        <begin position="124"/>
        <end position="142"/>
    </location>
</feature>
<name>A0AAJ0XF10_HALSE</name>